<organism evidence="1 2">
    <name type="scientific">Moellerella wisconsensis ATCC 35017</name>
    <dbReference type="NCBI Taxonomy" id="1354267"/>
    <lineage>
        <taxon>Bacteria</taxon>
        <taxon>Pseudomonadati</taxon>
        <taxon>Pseudomonadota</taxon>
        <taxon>Gammaproteobacteria</taxon>
        <taxon>Enterobacterales</taxon>
        <taxon>Morganellaceae</taxon>
        <taxon>Moellerella</taxon>
    </lineage>
</organism>
<sequence length="55" mass="5846">MAALISRDNQLTQHTQITIPASVSPTQLYEVLVVITTPLQADASSITRASIGYCG</sequence>
<protein>
    <submittedName>
        <fullName evidence="1">Uncharacterized protein</fullName>
    </submittedName>
</protein>
<dbReference type="EMBL" id="LGAA01000002">
    <property type="protein sequence ID" value="KPD04440.1"/>
    <property type="molecule type" value="Genomic_DNA"/>
</dbReference>
<reference evidence="1 2" key="1">
    <citation type="submission" date="2015-07" db="EMBL/GenBank/DDBJ databases">
        <title>ATOL: Assembling a taxonomically balanced genome-scale reconstruction of the evolutionary history of the Enterobacteriaceae.</title>
        <authorList>
            <person name="Plunkett G.III."/>
            <person name="Neeno-Eckwall E.C."/>
            <person name="Glasner J.D."/>
            <person name="Perna N.T."/>
        </authorList>
    </citation>
    <scope>NUCLEOTIDE SEQUENCE [LARGE SCALE GENOMIC DNA]</scope>
    <source>
        <strain evidence="1 2">ATCC 35017</strain>
    </source>
</reference>
<name>A0A0N0IC74_9GAMM</name>
<dbReference type="AlphaFoldDB" id="A0A0N0IC74"/>
<proteinExistence type="predicted"/>
<comment type="caution">
    <text evidence="1">The sequence shown here is derived from an EMBL/GenBank/DDBJ whole genome shotgun (WGS) entry which is preliminary data.</text>
</comment>
<keyword evidence="2" id="KW-1185">Reference proteome</keyword>
<evidence type="ECO:0000313" key="1">
    <source>
        <dbReference type="EMBL" id="KPD04440.1"/>
    </source>
</evidence>
<evidence type="ECO:0000313" key="2">
    <source>
        <dbReference type="Proteomes" id="UP000053226"/>
    </source>
</evidence>
<accession>A0A0N0IC74</accession>
<dbReference type="Proteomes" id="UP000053226">
    <property type="component" value="Unassembled WGS sequence"/>
</dbReference>
<gene>
    <name evidence="1" type="ORF">M992_0136</name>
</gene>